<keyword evidence="1" id="KW-1133">Transmembrane helix</keyword>
<keyword evidence="1" id="KW-0812">Transmembrane</keyword>
<protein>
    <submittedName>
        <fullName evidence="2">Uncharacterized protein</fullName>
    </submittedName>
</protein>
<evidence type="ECO:0000256" key="1">
    <source>
        <dbReference type="SAM" id="Phobius"/>
    </source>
</evidence>
<name>A0A0S2KBX4_9GAMM</name>
<keyword evidence="1" id="KW-0472">Membrane</keyword>
<sequence>MARRRLLSVKTRATLGGVAIAVGSLYALTVSYDIPQAELLRFLAGSLMLLVGAALGGILLIVVIKLSLALVRRLIQRFIS</sequence>
<dbReference type="AlphaFoldDB" id="A0A0S2KBX4"/>
<evidence type="ECO:0000313" key="2">
    <source>
        <dbReference type="EMBL" id="ALO45669.1"/>
    </source>
</evidence>
<evidence type="ECO:0000313" key="3">
    <source>
        <dbReference type="Proteomes" id="UP000065641"/>
    </source>
</evidence>
<dbReference type="KEGG" id="pspi:PS2015_1000"/>
<proteinExistence type="predicted"/>
<dbReference type="OrthoDB" id="10014937at2"/>
<gene>
    <name evidence="2" type="ORF">PS2015_1000</name>
</gene>
<reference evidence="2 3" key="1">
    <citation type="submission" date="2015-11" db="EMBL/GenBank/DDBJ databases">
        <authorList>
            <person name="Zhang Y."/>
            <person name="Guo Z."/>
        </authorList>
    </citation>
    <scope>NUCLEOTIDE SEQUENCE [LARGE SCALE GENOMIC DNA]</scope>
    <source>
        <strain evidence="2 3">KCTC 32221</strain>
    </source>
</reference>
<keyword evidence="3" id="KW-1185">Reference proteome</keyword>
<dbReference type="Proteomes" id="UP000065641">
    <property type="component" value="Chromosome"/>
</dbReference>
<dbReference type="EMBL" id="CP013189">
    <property type="protein sequence ID" value="ALO45669.1"/>
    <property type="molecule type" value="Genomic_DNA"/>
</dbReference>
<dbReference type="STRING" id="1249552.PS2015_1000"/>
<organism evidence="2 3">
    <name type="scientific">Pseudohongiella spirulinae</name>
    <dbReference type="NCBI Taxonomy" id="1249552"/>
    <lineage>
        <taxon>Bacteria</taxon>
        <taxon>Pseudomonadati</taxon>
        <taxon>Pseudomonadota</taxon>
        <taxon>Gammaproteobacteria</taxon>
        <taxon>Pseudomonadales</taxon>
        <taxon>Pseudohongiellaceae</taxon>
        <taxon>Pseudohongiella</taxon>
    </lineage>
</organism>
<dbReference type="RefSeq" id="WP_058021186.1">
    <property type="nucleotide sequence ID" value="NZ_CP013189.1"/>
</dbReference>
<accession>A0A0S2KBX4</accession>
<feature type="transmembrane region" description="Helical" evidence="1">
    <location>
        <begin position="12"/>
        <end position="32"/>
    </location>
</feature>
<feature type="transmembrane region" description="Helical" evidence="1">
    <location>
        <begin position="44"/>
        <end position="71"/>
    </location>
</feature>